<dbReference type="PRINTS" id="PR00304">
    <property type="entry name" value="TCOMPLEXTCP1"/>
</dbReference>
<dbReference type="Gene3D" id="3.30.260.10">
    <property type="entry name" value="TCP-1-like chaperonin intermediate domain"/>
    <property type="match status" value="1"/>
</dbReference>
<gene>
    <name evidence="11" type="ORF">C1SCF055_LOCUS25716</name>
</gene>
<dbReference type="InterPro" id="IPR027409">
    <property type="entry name" value="GroEL-like_apical_dom_sf"/>
</dbReference>
<dbReference type="GO" id="GO:0005737">
    <property type="term" value="C:cytoplasm"/>
    <property type="evidence" value="ECO:0007669"/>
    <property type="project" value="UniProtKB-SubCell"/>
</dbReference>
<evidence type="ECO:0000313" key="11">
    <source>
        <dbReference type="EMBL" id="CAI3999526.1"/>
    </source>
</evidence>
<dbReference type="PROSITE" id="PS00995">
    <property type="entry name" value="TCP1_3"/>
    <property type="match status" value="1"/>
</dbReference>
<comment type="caution">
    <text evidence="11">The sequence shown here is derived from an EMBL/GenBank/DDBJ whole genome shotgun (WGS) entry which is preliminary data.</text>
</comment>
<dbReference type="EMBL" id="CAMXCT010002646">
    <property type="protein sequence ID" value="CAI3999526.1"/>
    <property type="molecule type" value="Genomic_DNA"/>
</dbReference>
<evidence type="ECO:0000256" key="5">
    <source>
        <dbReference type="ARBA" id="ARBA00022741"/>
    </source>
</evidence>
<keyword evidence="4" id="KW-0963">Cytoplasm</keyword>
<dbReference type="EMBL" id="CAMXCT020002646">
    <property type="protein sequence ID" value="CAL1152901.1"/>
    <property type="molecule type" value="Genomic_DNA"/>
</dbReference>
<keyword evidence="5 8" id="KW-0547">Nucleotide-binding</keyword>
<name>A0A9P1CY65_9DINO</name>
<dbReference type="InterPro" id="IPR027413">
    <property type="entry name" value="GROEL-like_equatorial_sf"/>
</dbReference>
<dbReference type="Gene3D" id="1.10.560.10">
    <property type="entry name" value="GroEL-like equatorial domain"/>
    <property type="match status" value="1"/>
</dbReference>
<feature type="region of interest" description="Disordered" evidence="10">
    <location>
        <begin position="22"/>
        <end position="43"/>
    </location>
</feature>
<dbReference type="CDD" id="cd03338">
    <property type="entry name" value="TCP1_delta"/>
    <property type="match status" value="1"/>
</dbReference>
<proteinExistence type="inferred from homology"/>
<dbReference type="AlphaFoldDB" id="A0A9P1CY65"/>
<dbReference type="InterPro" id="IPR054827">
    <property type="entry name" value="thermosome_alpha"/>
</dbReference>
<evidence type="ECO:0000256" key="3">
    <source>
        <dbReference type="ARBA" id="ARBA00016107"/>
    </source>
</evidence>
<dbReference type="InterPro" id="IPR053374">
    <property type="entry name" value="TCP-1_chaperonin"/>
</dbReference>
<dbReference type="Proteomes" id="UP001152797">
    <property type="component" value="Unassembled WGS sequence"/>
</dbReference>
<dbReference type="InterPro" id="IPR027410">
    <property type="entry name" value="TCP-1-like_intermed_sf"/>
</dbReference>
<dbReference type="NCBIfam" id="NF041082">
    <property type="entry name" value="thermosome_alpha"/>
    <property type="match status" value="1"/>
</dbReference>
<dbReference type="GO" id="GO:0016887">
    <property type="term" value="F:ATP hydrolysis activity"/>
    <property type="evidence" value="ECO:0007669"/>
    <property type="project" value="InterPro"/>
</dbReference>
<dbReference type="PROSITE" id="PS00750">
    <property type="entry name" value="TCP1_1"/>
    <property type="match status" value="1"/>
</dbReference>
<keyword evidence="13" id="KW-1185">Reference proteome</keyword>
<sequence>MSFRQEMSLWCWTNFPGLWGETEKPRRSGYAGGLGKENDQKERPGVLSFTVAMTAETGKQKANDEKGQDVRLSNILAAKAVSDTVRTSLGPKGMDKMIQEPKGEVLISNDGATILSKLKLQHPTAKMMAELSKAQDIEAGDGTTSVVVIAGALLGAAERLLKKGIHPQTITEAFLQAAHKAEEVLDAVAQPVDLADREHLLQAAITSLNSKVVSQESETLAPIAVDAVLKVTDPKTAANVDLNDIRLVKKLGATTDDTELVDGLVLTQKVSRVAGGPSRIQDAKIGLIQFCLSAPKTDMESNIQVRDYAQMDRLLREERTLLAKMVKQIAKTGCNVLLVQKSILRDAVTDLSLDFCAKAKIMVVKDIEREDIEFISKILGVEAAATLDTFTTEKLAKADLVMEEKLGSELGSIVRFTGLQSSKGGCVSVLVRASNQMLLDETERSIHDALCVVRSLVKKKALIAGGAAPEMEVAQKLDAWARTIGGITQVCIEHYAEALELVPYTLAENAGMQPVEIVTQLRAAHAKGEKSAGINVKKGCISDMFQENVVQPLLVSTSAINMATETVRMILKIDDIVLTR</sequence>
<evidence type="ECO:0000256" key="2">
    <source>
        <dbReference type="ARBA" id="ARBA00008020"/>
    </source>
</evidence>
<dbReference type="Pfam" id="PF00118">
    <property type="entry name" value="Cpn60_TCP1"/>
    <property type="match status" value="1"/>
</dbReference>
<dbReference type="SUPFAM" id="SSF48592">
    <property type="entry name" value="GroEL equatorial domain-like"/>
    <property type="match status" value="1"/>
</dbReference>
<accession>A0A9P1CY65</accession>
<dbReference type="InterPro" id="IPR012717">
    <property type="entry name" value="Chap_CCT_delta"/>
</dbReference>
<dbReference type="OrthoDB" id="10248520at2759"/>
<dbReference type="FunFam" id="3.50.7.10:FF:000010">
    <property type="entry name" value="T-complex protein 1 subunit delta"/>
    <property type="match status" value="1"/>
</dbReference>
<evidence type="ECO:0000256" key="8">
    <source>
        <dbReference type="RuleBase" id="RU004187"/>
    </source>
</evidence>
<evidence type="ECO:0000256" key="10">
    <source>
        <dbReference type="SAM" id="MobiDB-lite"/>
    </source>
</evidence>
<dbReference type="PROSITE" id="PS00751">
    <property type="entry name" value="TCP1_2"/>
    <property type="match status" value="1"/>
</dbReference>
<comment type="subcellular location">
    <subcellularLocation>
        <location evidence="1">Cytoplasm</location>
    </subcellularLocation>
</comment>
<reference evidence="12 13" key="2">
    <citation type="submission" date="2024-05" db="EMBL/GenBank/DDBJ databases">
        <authorList>
            <person name="Chen Y."/>
            <person name="Shah S."/>
            <person name="Dougan E. K."/>
            <person name="Thang M."/>
            <person name="Chan C."/>
        </authorList>
    </citation>
    <scope>NUCLEOTIDE SEQUENCE [LARGE SCALE GENOMIC DNA]</scope>
</reference>
<dbReference type="EMBL" id="CAMXCT030002646">
    <property type="protein sequence ID" value="CAL4786838.1"/>
    <property type="molecule type" value="Genomic_DNA"/>
</dbReference>
<dbReference type="GO" id="GO:0140662">
    <property type="term" value="F:ATP-dependent protein folding chaperone"/>
    <property type="evidence" value="ECO:0007669"/>
    <property type="project" value="InterPro"/>
</dbReference>
<dbReference type="GO" id="GO:0051082">
    <property type="term" value="F:unfolded protein binding"/>
    <property type="evidence" value="ECO:0007669"/>
    <property type="project" value="InterPro"/>
</dbReference>
<keyword evidence="6 8" id="KW-0067">ATP-binding</keyword>
<dbReference type="Gene3D" id="3.50.7.10">
    <property type="entry name" value="GroEL"/>
    <property type="match status" value="1"/>
</dbReference>
<reference evidence="11" key="1">
    <citation type="submission" date="2022-10" db="EMBL/GenBank/DDBJ databases">
        <authorList>
            <person name="Chen Y."/>
            <person name="Dougan E. K."/>
            <person name="Chan C."/>
            <person name="Rhodes N."/>
            <person name="Thang M."/>
        </authorList>
    </citation>
    <scope>NUCLEOTIDE SEQUENCE</scope>
</reference>
<dbReference type="NCBIfam" id="TIGR02342">
    <property type="entry name" value="chap_CCT_delta"/>
    <property type="match status" value="1"/>
</dbReference>
<evidence type="ECO:0000256" key="4">
    <source>
        <dbReference type="ARBA" id="ARBA00022490"/>
    </source>
</evidence>
<dbReference type="SUPFAM" id="SSF54849">
    <property type="entry name" value="GroEL-intermediate domain like"/>
    <property type="match status" value="1"/>
</dbReference>
<dbReference type="PANTHER" id="PTHR11353">
    <property type="entry name" value="CHAPERONIN"/>
    <property type="match status" value="1"/>
</dbReference>
<evidence type="ECO:0000256" key="7">
    <source>
        <dbReference type="ARBA" id="ARBA00023186"/>
    </source>
</evidence>
<dbReference type="NCBIfam" id="NF041083">
    <property type="entry name" value="thermosome_beta"/>
    <property type="match status" value="1"/>
</dbReference>
<evidence type="ECO:0000256" key="1">
    <source>
        <dbReference type="ARBA" id="ARBA00004496"/>
    </source>
</evidence>
<dbReference type="InterPro" id="IPR002194">
    <property type="entry name" value="Chaperonin_TCP-1_CS"/>
</dbReference>
<dbReference type="GO" id="GO:0005524">
    <property type="term" value="F:ATP binding"/>
    <property type="evidence" value="ECO:0007669"/>
    <property type="project" value="UniProtKB-KW"/>
</dbReference>
<organism evidence="11">
    <name type="scientific">Cladocopium goreaui</name>
    <dbReference type="NCBI Taxonomy" id="2562237"/>
    <lineage>
        <taxon>Eukaryota</taxon>
        <taxon>Sar</taxon>
        <taxon>Alveolata</taxon>
        <taxon>Dinophyceae</taxon>
        <taxon>Suessiales</taxon>
        <taxon>Symbiodiniaceae</taxon>
        <taxon>Cladocopium</taxon>
    </lineage>
</organism>
<evidence type="ECO:0000256" key="6">
    <source>
        <dbReference type="ARBA" id="ARBA00022840"/>
    </source>
</evidence>
<comment type="similarity">
    <text evidence="2 8">Belongs to the TCP-1 chaperonin family.</text>
</comment>
<evidence type="ECO:0000313" key="12">
    <source>
        <dbReference type="EMBL" id="CAL4786838.1"/>
    </source>
</evidence>
<dbReference type="InterPro" id="IPR017998">
    <property type="entry name" value="Chaperone_TCP-1"/>
</dbReference>
<dbReference type="SUPFAM" id="SSF52029">
    <property type="entry name" value="GroEL apical domain-like"/>
    <property type="match status" value="1"/>
</dbReference>
<evidence type="ECO:0000256" key="9">
    <source>
        <dbReference type="RuleBase" id="RU004192"/>
    </source>
</evidence>
<dbReference type="InterPro" id="IPR002423">
    <property type="entry name" value="Cpn60/GroEL/TCP-1"/>
</dbReference>
<keyword evidence="7 8" id="KW-0143">Chaperone</keyword>
<evidence type="ECO:0000313" key="13">
    <source>
        <dbReference type="Proteomes" id="UP001152797"/>
    </source>
</evidence>
<protein>
    <recommendedName>
        <fullName evidence="3 9">T-complex protein 1 subunit delta</fullName>
    </recommendedName>
</protein>